<keyword evidence="1" id="KW-0472">Membrane</keyword>
<dbReference type="RefSeq" id="WP_346337122.1">
    <property type="nucleotide sequence ID" value="NZ_JBBYXI010000003.1"/>
</dbReference>
<comment type="caution">
    <text evidence="2">The sequence shown here is derived from an EMBL/GenBank/DDBJ whole genome shotgun (WGS) entry which is preliminary data.</text>
</comment>
<dbReference type="InterPro" id="IPR029062">
    <property type="entry name" value="Class_I_gatase-like"/>
</dbReference>
<evidence type="ECO:0000313" key="3">
    <source>
        <dbReference type="Proteomes" id="UP001418637"/>
    </source>
</evidence>
<feature type="transmembrane region" description="Helical" evidence="1">
    <location>
        <begin position="662"/>
        <end position="684"/>
    </location>
</feature>
<reference evidence="2 3" key="1">
    <citation type="submission" date="2024-04" db="EMBL/GenBank/DDBJ databases">
        <title>A novel species isolated from cricket.</title>
        <authorList>
            <person name="Wang H.-C."/>
        </authorList>
    </citation>
    <scope>NUCLEOTIDE SEQUENCE [LARGE SCALE GENOMIC DNA]</scope>
    <source>
        <strain evidence="2 3">WL0021</strain>
    </source>
</reference>
<dbReference type="Gene3D" id="3.40.50.880">
    <property type="match status" value="1"/>
</dbReference>
<name>A0ABV0BLC5_9HYPH</name>
<keyword evidence="1" id="KW-1133">Transmembrane helix</keyword>
<accession>A0ABV0BLC5</accession>
<keyword evidence="3" id="KW-1185">Reference proteome</keyword>
<evidence type="ECO:0000256" key="1">
    <source>
        <dbReference type="SAM" id="Phobius"/>
    </source>
</evidence>
<organism evidence="2 3">
    <name type="scientific">Hohaiivirga grylli</name>
    <dbReference type="NCBI Taxonomy" id="3133970"/>
    <lineage>
        <taxon>Bacteria</taxon>
        <taxon>Pseudomonadati</taxon>
        <taxon>Pseudomonadota</taxon>
        <taxon>Alphaproteobacteria</taxon>
        <taxon>Hyphomicrobiales</taxon>
        <taxon>Methylobacteriaceae</taxon>
        <taxon>Hohaiivirga</taxon>
    </lineage>
</organism>
<evidence type="ECO:0000313" key="2">
    <source>
        <dbReference type="EMBL" id="MEN3931081.1"/>
    </source>
</evidence>
<proteinExistence type="predicted"/>
<keyword evidence="1" id="KW-0812">Transmembrane</keyword>
<dbReference type="SUPFAM" id="SSF52317">
    <property type="entry name" value="Class I glutamine amidotransferase-like"/>
    <property type="match status" value="1"/>
</dbReference>
<evidence type="ECO:0008006" key="4">
    <source>
        <dbReference type="Google" id="ProtNLM"/>
    </source>
</evidence>
<feature type="transmembrane region" description="Helical" evidence="1">
    <location>
        <begin position="6"/>
        <end position="31"/>
    </location>
</feature>
<gene>
    <name evidence="2" type="ORF">WJT86_08430</name>
</gene>
<dbReference type="Proteomes" id="UP001418637">
    <property type="component" value="Unassembled WGS sequence"/>
</dbReference>
<protein>
    <recommendedName>
        <fullName evidence="4">Glutamine amidotransferase domain-containing protein</fullName>
    </recommendedName>
</protein>
<dbReference type="PANTHER" id="PTHR37947:SF1">
    <property type="entry name" value="BLL2462 PROTEIN"/>
    <property type="match status" value="1"/>
</dbReference>
<dbReference type="PANTHER" id="PTHR37947">
    <property type="entry name" value="BLL2462 PROTEIN"/>
    <property type="match status" value="1"/>
</dbReference>
<sequence>MISLSIAPFISMPVFWGLLVISALLSVLWIATRGLSGLWRSLSLGLLCLTLLNPSVTKENAEPVKSIIAVVTDKTASQKLGHRQAITDAVKADITKKLEKQDVEVRFIDVTDAPDDGGTRLFSSLSSGLADIPRSRIAGTIMITDGVIHDIPQSAQQNDIPGPLHALIISQPNEMDRQIRLLTTPRYGIIGKELEIKAIVEEKGGTGIAPVAITQNGQLFGKVDVKTGTPFSFKIKPEHSGSNVFELEVPPLPNELSLQNNRAILNLEGIRDKLRILLVSGQPNPAERTWRNLLKSDPDVELVHFTILRPATKGNNTPIDELSLIEFPIHDLFVNQIDSFNLVIFDRYANQGYIPAFYFDNISRYVSAGGALLIEAGPEYVDYTSIARTSLANLLPNRPTGQIVEQPFRPSLSEVGKKHPVTGTLPGSDTSPPQWGNWFRIIGSEAAPDKTLMVGPSNIPLLVLDKSGQGRIAMLMSDQVWLWARGYDGGGPYHDLQRRIVHWLVKEPSLEEEALRATLSGNQILVERQTMKAEPEATSIQMPDGSTQPVELKPAARAGIFSGSIQSAQSGLHTIRSEELTRFISIGPDNPREFIDVFSNTELIRKFAESTKGSVRRVTGSGDDVSGIPAIYANHSGSTFSGTNWIGFSSTNSRIIKGIGSYPATTGILAILVLAGMLVLTWLVEGRRKR</sequence>
<dbReference type="EMBL" id="JBBYXI010000003">
    <property type="protein sequence ID" value="MEN3931081.1"/>
    <property type="molecule type" value="Genomic_DNA"/>
</dbReference>